<dbReference type="Proteomes" id="UP000515154">
    <property type="component" value="Linkage group LG13"/>
</dbReference>
<keyword evidence="2" id="KW-0812">Transmembrane</keyword>
<keyword evidence="3" id="KW-0732">Signal</keyword>
<feature type="domain" description="WSC" evidence="8">
    <location>
        <begin position="410"/>
        <end position="501"/>
    </location>
</feature>
<dbReference type="InterPro" id="IPR002889">
    <property type="entry name" value="WSC_carb-bd"/>
</dbReference>
<dbReference type="Pfam" id="PF01822">
    <property type="entry name" value="WSC"/>
    <property type="match status" value="4"/>
</dbReference>
<name>A0A7E6FAU2_9MOLL</name>
<comment type="subcellular location">
    <subcellularLocation>
        <location evidence="1">Membrane</location>
        <topology evidence="1">Single-pass membrane protein</topology>
    </subcellularLocation>
</comment>
<dbReference type="InterPro" id="IPR003609">
    <property type="entry name" value="Pan_app"/>
</dbReference>
<dbReference type="KEGG" id="osn:115218681"/>
<reference evidence="10" key="1">
    <citation type="submission" date="2025-08" db="UniProtKB">
        <authorList>
            <consortium name="RefSeq"/>
        </authorList>
    </citation>
    <scope>IDENTIFICATION</scope>
</reference>
<evidence type="ECO:0000313" key="10">
    <source>
        <dbReference type="RefSeq" id="XP_036364067.1"/>
    </source>
</evidence>
<evidence type="ECO:0000256" key="5">
    <source>
        <dbReference type="ARBA" id="ARBA00023136"/>
    </source>
</evidence>
<feature type="domain" description="Apple" evidence="7">
    <location>
        <begin position="1"/>
        <end position="66"/>
    </location>
</feature>
<gene>
    <name evidence="10" type="primary">LOC115218681</name>
</gene>
<dbReference type="PROSITE" id="PS51212">
    <property type="entry name" value="WSC"/>
    <property type="match status" value="4"/>
</dbReference>
<proteinExistence type="predicted"/>
<dbReference type="PANTHER" id="PTHR24269:SF16">
    <property type="entry name" value="PROTEIN SLG1"/>
    <property type="match status" value="1"/>
</dbReference>
<evidence type="ECO:0000256" key="2">
    <source>
        <dbReference type="ARBA" id="ARBA00022692"/>
    </source>
</evidence>
<accession>A0A7E6FAU2</accession>
<dbReference type="PANTHER" id="PTHR24269">
    <property type="entry name" value="KREMEN PROTEIN"/>
    <property type="match status" value="1"/>
</dbReference>
<dbReference type="InterPro" id="IPR051836">
    <property type="entry name" value="Kremen_rcpt"/>
</dbReference>
<dbReference type="GO" id="GO:0005886">
    <property type="term" value="C:plasma membrane"/>
    <property type="evidence" value="ECO:0007669"/>
    <property type="project" value="TreeGrafter"/>
</dbReference>
<evidence type="ECO:0000256" key="4">
    <source>
        <dbReference type="ARBA" id="ARBA00022989"/>
    </source>
</evidence>
<dbReference type="PROSITE" id="PS50948">
    <property type="entry name" value="PAN"/>
    <property type="match status" value="1"/>
</dbReference>
<feature type="domain" description="WSC" evidence="8">
    <location>
        <begin position="313"/>
        <end position="405"/>
    </location>
</feature>
<dbReference type="RefSeq" id="XP_036364067.1">
    <property type="nucleotide sequence ID" value="XM_036508174.1"/>
</dbReference>
<keyword evidence="9" id="KW-1185">Reference proteome</keyword>
<feature type="domain" description="WSC" evidence="8">
    <location>
        <begin position="216"/>
        <end position="308"/>
    </location>
</feature>
<organism evidence="9 10">
    <name type="scientific">Octopus sinensis</name>
    <name type="common">East Asian common octopus</name>
    <dbReference type="NCBI Taxonomy" id="2607531"/>
    <lineage>
        <taxon>Eukaryota</taxon>
        <taxon>Metazoa</taxon>
        <taxon>Spiralia</taxon>
        <taxon>Lophotrochozoa</taxon>
        <taxon>Mollusca</taxon>
        <taxon>Cephalopoda</taxon>
        <taxon>Coleoidea</taxon>
        <taxon>Octopodiformes</taxon>
        <taxon>Octopoda</taxon>
        <taxon>Incirrata</taxon>
        <taxon>Octopodidae</taxon>
        <taxon>Octopus</taxon>
    </lineage>
</organism>
<evidence type="ECO:0000259" key="8">
    <source>
        <dbReference type="PROSITE" id="PS51212"/>
    </source>
</evidence>
<evidence type="ECO:0000259" key="7">
    <source>
        <dbReference type="PROSITE" id="PS50948"/>
    </source>
</evidence>
<sequence>MPKYDNLGRVNNVNLTGCIESCYKNPKCQSMEFKEGSRKCDLSSASHLNSTLEQSKHGWNYYQIDRAMVTTTTLSTTEKTTAKITSTIAKVLNTTKATTITKHPITNSTTATTTSMSSFDGAIGCFKDSEDRAMPSKVWENQAMTAKICRVVCGKWGYKYAGLEDSIYCYCANNYSKHGALDKSKCYSKCPGKPSDICGGRYVTLSVYSSVPFVKKQDYIGCFHDKAISRVMTSRIWMSENLTIKNCQNKCGRWNYKYAGLQHGALCFCGNSYDKYGAAAEDLCYSSCPRNKEDFCGGYLTNSVYKAGKFSKQTGYLGCFIDTKSARALASKPWTTSDMTIEKCRKVCGKWKNVFAGVQGGRYCKCGNSYNKNSEVGGDKCFYGCPGNKEEFCGGLSAISLYLSIKQPMKDGYIGCFKDGRPPAIENRYWREDKMTIEKCQNHCRERSTKYAGLQHGQLCYCGNTYETYGPLGGDHCNIECAGDTTEFCGGYLANSVFSTPVKIISTKTFH</sequence>
<evidence type="ECO:0000256" key="3">
    <source>
        <dbReference type="ARBA" id="ARBA00022729"/>
    </source>
</evidence>
<dbReference type="SMART" id="SM00321">
    <property type="entry name" value="WSC"/>
    <property type="match status" value="4"/>
</dbReference>
<evidence type="ECO:0000313" key="9">
    <source>
        <dbReference type="Proteomes" id="UP000515154"/>
    </source>
</evidence>
<dbReference type="AlphaFoldDB" id="A0A7E6FAU2"/>
<dbReference type="Pfam" id="PF00024">
    <property type="entry name" value="PAN_1"/>
    <property type="match status" value="1"/>
</dbReference>
<protein>
    <submittedName>
        <fullName evidence="10">WSC domain-containing protein ARB_07867 isoform X1</fullName>
    </submittedName>
</protein>
<keyword evidence="4" id="KW-1133">Transmembrane helix</keyword>
<evidence type="ECO:0000256" key="6">
    <source>
        <dbReference type="ARBA" id="ARBA00023180"/>
    </source>
</evidence>
<keyword evidence="5" id="KW-0472">Membrane</keyword>
<feature type="domain" description="WSC" evidence="8">
    <location>
        <begin position="119"/>
        <end position="211"/>
    </location>
</feature>
<evidence type="ECO:0000256" key="1">
    <source>
        <dbReference type="ARBA" id="ARBA00004167"/>
    </source>
</evidence>
<dbReference type="Gene3D" id="3.50.4.10">
    <property type="entry name" value="Hepatocyte Growth Factor"/>
    <property type="match status" value="1"/>
</dbReference>
<keyword evidence="6" id="KW-0325">Glycoprotein</keyword>